<protein>
    <submittedName>
        <fullName evidence="2">Glycosyltransferase</fullName>
    </submittedName>
</protein>
<dbReference type="InterPro" id="IPR029044">
    <property type="entry name" value="Nucleotide-diphossugar_trans"/>
</dbReference>
<dbReference type="PANTHER" id="PTHR43685">
    <property type="entry name" value="GLYCOSYLTRANSFERASE"/>
    <property type="match status" value="1"/>
</dbReference>
<sequence>MLVSFIISSQAKEEKLLKTLDSIKAQTNSNFEIILVDDEPIAGSNSLDFLHQEFFANPKITLVVNNRPQGPSTNWNTGLELARGAYTCFLKEGDIVAPHFVEKIAKLVKETNQPLDIIQFAQKHVGFIEQDTDNDEGLLISNKIYDLTTDHTPFAYLNQNLYGKLFATNIIKNYRIRFRDSNRFDALFVYRVLGHAKTFYKLPDVLITHLKTPLRYSVFDLVNQWPHILNYYRKIGTYKELRDELNYAYIYQLAYSFLSLTRQLENKQLYKKALRFSYDRMSGKLGNNFQKNKVYQKHQNEKFSAWIKEYGDQVSLELRRLK</sequence>
<dbReference type="Pfam" id="PF00535">
    <property type="entry name" value="Glycos_transf_2"/>
    <property type="match status" value="1"/>
</dbReference>
<dbReference type="PANTHER" id="PTHR43685:SF2">
    <property type="entry name" value="GLYCOSYLTRANSFERASE 2-LIKE DOMAIN-CONTAINING PROTEIN"/>
    <property type="match status" value="1"/>
</dbReference>
<evidence type="ECO:0000313" key="2">
    <source>
        <dbReference type="EMBL" id="ATZ16633.1"/>
    </source>
</evidence>
<feature type="domain" description="Glycosyltransferase 2-like" evidence="1">
    <location>
        <begin position="4"/>
        <end position="133"/>
    </location>
</feature>
<dbReference type="GO" id="GO:0016740">
    <property type="term" value="F:transferase activity"/>
    <property type="evidence" value="ECO:0007669"/>
    <property type="project" value="UniProtKB-KW"/>
</dbReference>
<proteinExistence type="predicted"/>
<reference evidence="2 3" key="1">
    <citation type="submission" date="2017-11" db="EMBL/GenBank/DDBJ databases">
        <title>Genome sequence of Entomoplasma freundtii BARC 318 (ATCC 51999).</title>
        <authorList>
            <person name="Lo W.-S."/>
            <person name="Gasparich G.E."/>
            <person name="Kuo C.-H."/>
        </authorList>
    </citation>
    <scope>NUCLEOTIDE SEQUENCE [LARGE SCALE GENOMIC DNA]</scope>
    <source>
        <strain evidence="2 3">BARC 318</strain>
    </source>
</reference>
<dbReference type="AlphaFoldDB" id="A0A2K8NVH2"/>
<name>A0A2K8NVH2_9MOLU</name>
<evidence type="ECO:0000313" key="3">
    <source>
        <dbReference type="Proteomes" id="UP000232222"/>
    </source>
</evidence>
<organism evidence="2 3">
    <name type="scientific">Entomoplasma freundtii</name>
    <dbReference type="NCBI Taxonomy" id="74700"/>
    <lineage>
        <taxon>Bacteria</taxon>
        <taxon>Bacillati</taxon>
        <taxon>Mycoplasmatota</taxon>
        <taxon>Mollicutes</taxon>
        <taxon>Entomoplasmatales</taxon>
        <taxon>Entomoplasmataceae</taxon>
        <taxon>Entomoplasma</taxon>
    </lineage>
</organism>
<dbReference type="Proteomes" id="UP000232222">
    <property type="component" value="Chromosome"/>
</dbReference>
<gene>
    <name evidence="2" type="primary">cps</name>
    <name evidence="2" type="ORF">EFREU_v1c06130</name>
</gene>
<evidence type="ECO:0000259" key="1">
    <source>
        <dbReference type="Pfam" id="PF00535"/>
    </source>
</evidence>
<dbReference type="InterPro" id="IPR001173">
    <property type="entry name" value="Glyco_trans_2-like"/>
</dbReference>
<dbReference type="InterPro" id="IPR050834">
    <property type="entry name" value="Glycosyltransf_2"/>
</dbReference>
<accession>A0A2K8NVH2</accession>
<keyword evidence="3" id="KW-1185">Reference proteome</keyword>
<dbReference type="KEGG" id="efr:EFREU_v1c06130"/>
<dbReference type="OrthoDB" id="387866at2"/>
<dbReference type="EMBL" id="CP024962">
    <property type="protein sequence ID" value="ATZ16633.1"/>
    <property type="molecule type" value="Genomic_DNA"/>
</dbReference>
<dbReference type="SUPFAM" id="SSF53448">
    <property type="entry name" value="Nucleotide-diphospho-sugar transferases"/>
    <property type="match status" value="1"/>
</dbReference>
<keyword evidence="2" id="KW-0808">Transferase</keyword>
<dbReference type="RefSeq" id="WP_100609705.1">
    <property type="nucleotide sequence ID" value="NZ_CP024962.1"/>
</dbReference>
<dbReference type="CDD" id="cd00761">
    <property type="entry name" value="Glyco_tranf_GTA_type"/>
    <property type="match status" value="1"/>
</dbReference>
<dbReference type="Gene3D" id="3.90.550.10">
    <property type="entry name" value="Spore Coat Polysaccharide Biosynthesis Protein SpsA, Chain A"/>
    <property type="match status" value="1"/>
</dbReference>